<protein>
    <submittedName>
        <fullName evidence="8">AEC family transporter</fullName>
    </submittedName>
</protein>
<evidence type="ECO:0000256" key="5">
    <source>
        <dbReference type="ARBA" id="ARBA00022989"/>
    </source>
</evidence>
<name>A0ABT7YBE1_9BACT</name>
<dbReference type="PANTHER" id="PTHR36838">
    <property type="entry name" value="AUXIN EFFLUX CARRIER FAMILY PROTEIN"/>
    <property type="match status" value="1"/>
</dbReference>
<feature type="transmembrane region" description="Helical" evidence="7">
    <location>
        <begin position="282"/>
        <end position="300"/>
    </location>
</feature>
<dbReference type="InterPro" id="IPR004776">
    <property type="entry name" value="Mem_transp_PIN-like"/>
</dbReference>
<reference evidence="8" key="1">
    <citation type="submission" date="2023-06" db="EMBL/GenBank/DDBJ databases">
        <title>Robiginitalea aurantiacus sp. nov. and Algoriphagus sediminis sp. nov., isolated from coastal sediment.</title>
        <authorList>
            <person name="Zhou Z.Y."/>
            <person name="An J."/>
            <person name="Jia Y.W."/>
            <person name="Du Z.J."/>
        </authorList>
    </citation>
    <scope>NUCLEOTIDE SEQUENCE</scope>
    <source>
        <strain evidence="8">C2-7</strain>
    </source>
</reference>
<dbReference type="Proteomes" id="UP001171916">
    <property type="component" value="Unassembled WGS sequence"/>
</dbReference>
<feature type="transmembrane region" description="Helical" evidence="7">
    <location>
        <begin position="183"/>
        <end position="206"/>
    </location>
</feature>
<keyword evidence="9" id="KW-1185">Reference proteome</keyword>
<evidence type="ECO:0000256" key="1">
    <source>
        <dbReference type="ARBA" id="ARBA00004141"/>
    </source>
</evidence>
<keyword evidence="2" id="KW-0813">Transport</keyword>
<evidence type="ECO:0000256" key="7">
    <source>
        <dbReference type="SAM" id="Phobius"/>
    </source>
</evidence>
<dbReference type="RefSeq" id="WP_289999403.1">
    <property type="nucleotide sequence ID" value="NZ_JAUEPH010000003.1"/>
</dbReference>
<proteinExistence type="predicted"/>
<feature type="transmembrane region" description="Helical" evidence="7">
    <location>
        <begin position="130"/>
        <end position="148"/>
    </location>
</feature>
<feature type="transmembrane region" description="Helical" evidence="7">
    <location>
        <begin position="88"/>
        <end position="110"/>
    </location>
</feature>
<evidence type="ECO:0000256" key="3">
    <source>
        <dbReference type="ARBA" id="ARBA00022475"/>
    </source>
</evidence>
<gene>
    <name evidence="8" type="ORF">QVH07_06775</name>
</gene>
<dbReference type="PANTHER" id="PTHR36838:SF1">
    <property type="entry name" value="SLR1864 PROTEIN"/>
    <property type="match status" value="1"/>
</dbReference>
<feature type="transmembrane region" description="Helical" evidence="7">
    <location>
        <begin position="155"/>
        <end position="177"/>
    </location>
</feature>
<feature type="transmembrane region" description="Helical" evidence="7">
    <location>
        <begin position="54"/>
        <end position="76"/>
    </location>
</feature>
<keyword evidence="6 7" id="KW-0472">Membrane</keyword>
<evidence type="ECO:0000256" key="6">
    <source>
        <dbReference type="ARBA" id="ARBA00023136"/>
    </source>
</evidence>
<keyword evidence="4 7" id="KW-0812">Transmembrane</keyword>
<keyword evidence="5 7" id="KW-1133">Transmembrane helix</keyword>
<dbReference type="Pfam" id="PF03547">
    <property type="entry name" value="Mem_trans"/>
    <property type="match status" value="2"/>
</dbReference>
<comment type="subcellular location">
    <subcellularLocation>
        <location evidence="1">Membrane</location>
        <topology evidence="1">Multi-pass membrane protein</topology>
    </subcellularLocation>
</comment>
<comment type="caution">
    <text evidence="8">The sequence shown here is derived from an EMBL/GenBank/DDBJ whole genome shotgun (WGS) entry which is preliminary data.</text>
</comment>
<feature type="transmembrane region" description="Helical" evidence="7">
    <location>
        <begin position="218"/>
        <end position="240"/>
    </location>
</feature>
<evidence type="ECO:0000256" key="2">
    <source>
        <dbReference type="ARBA" id="ARBA00022448"/>
    </source>
</evidence>
<accession>A0ABT7YBE1</accession>
<keyword evidence="3" id="KW-1003">Cell membrane</keyword>
<sequence>MLTAVIGVFCFSLGLLLQKLPKRTSSAVSKWINKYLFYLVLPALALLHIPPMELSWSVLMPISAAWFTFMLSWVIFGTLGKYFHWDRTLTGCLIIVPGLANTSFMGFPVLEFLFGPEALPTALLIDQAGSFLLVSSMSIVVASIYGTGSSKPKLILLKIISFPPFFMLLASLAMSVFKVSVPGMLLPVLEVIGKTMAPVALIAIGIKLQFDLPSLKSRYFWLGMSYRIILAPALILLIYSETMDPESLEFKVTVLESGMAPMITGSLVAIEYQLNPKLASQLAGIGLPISLATVLLWHFFLRL</sequence>
<dbReference type="EMBL" id="JAUEPH010000003">
    <property type="protein sequence ID" value="MDN3203845.1"/>
    <property type="molecule type" value="Genomic_DNA"/>
</dbReference>
<evidence type="ECO:0000313" key="9">
    <source>
        <dbReference type="Proteomes" id="UP001171916"/>
    </source>
</evidence>
<organism evidence="8 9">
    <name type="scientific">Algoriphagus sediminis</name>
    <dbReference type="NCBI Taxonomy" id="3057113"/>
    <lineage>
        <taxon>Bacteria</taxon>
        <taxon>Pseudomonadati</taxon>
        <taxon>Bacteroidota</taxon>
        <taxon>Cytophagia</taxon>
        <taxon>Cytophagales</taxon>
        <taxon>Cyclobacteriaceae</taxon>
        <taxon>Algoriphagus</taxon>
    </lineage>
</organism>
<evidence type="ECO:0000256" key="4">
    <source>
        <dbReference type="ARBA" id="ARBA00022692"/>
    </source>
</evidence>
<evidence type="ECO:0000313" key="8">
    <source>
        <dbReference type="EMBL" id="MDN3203845.1"/>
    </source>
</evidence>